<dbReference type="Proteomes" id="UP001151760">
    <property type="component" value="Unassembled WGS sequence"/>
</dbReference>
<gene>
    <name evidence="1" type="ORF">Tco_0955607</name>
</gene>
<keyword evidence="2" id="KW-1185">Reference proteome</keyword>
<reference evidence="1" key="2">
    <citation type="submission" date="2022-01" db="EMBL/GenBank/DDBJ databases">
        <authorList>
            <person name="Yamashiro T."/>
            <person name="Shiraishi A."/>
            <person name="Satake H."/>
            <person name="Nakayama K."/>
        </authorList>
    </citation>
    <scope>NUCLEOTIDE SEQUENCE</scope>
</reference>
<protein>
    <submittedName>
        <fullName evidence="1">Uncharacterized protein</fullName>
    </submittedName>
</protein>
<evidence type="ECO:0000313" key="2">
    <source>
        <dbReference type="Proteomes" id="UP001151760"/>
    </source>
</evidence>
<sequence>MEMAILDSSDPLVLLNVERHIVGNRILHTHETGVCEVARMVEMSVCEAARIVARKFTMGIGYDRMVALGMWFHRMVALGIGYNSGNCDGTVNLNSRKMVGYLLEIVDQLDYLGSSLSLLVLETIVSIA</sequence>
<dbReference type="EMBL" id="BQNB010016022">
    <property type="protein sequence ID" value="GJT46892.1"/>
    <property type="molecule type" value="Genomic_DNA"/>
</dbReference>
<accession>A0ABQ5E7R0</accession>
<reference evidence="1" key="1">
    <citation type="journal article" date="2022" name="Int. J. Mol. Sci.">
        <title>Draft Genome of Tanacetum Coccineum: Genomic Comparison of Closely Related Tanacetum-Family Plants.</title>
        <authorList>
            <person name="Yamashiro T."/>
            <person name="Shiraishi A."/>
            <person name="Nakayama K."/>
            <person name="Satake H."/>
        </authorList>
    </citation>
    <scope>NUCLEOTIDE SEQUENCE</scope>
</reference>
<evidence type="ECO:0000313" key="1">
    <source>
        <dbReference type="EMBL" id="GJT46892.1"/>
    </source>
</evidence>
<comment type="caution">
    <text evidence="1">The sequence shown here is derived from an EMBL/GenBank/DDBJ whole genome shotgun (WGS) entry which is preliminary data.</text>
</comment>
<name>A0ABQ5E7R0_9ASTR</name>
<proteinExistence type="predicted"/>
<organism evidence="1 2">
    <name type="scientific">Tanacetum coccineum</name>
    <dbReference type="NCBI Taxonomy" id="301880"/>
    <lineage>
        <taxon>Eukaryota</taxon>
        <taxon>Viridiplantae</taxon>
        <taxon>Streptophyta</taxon>
        <taxon>Embryophyta</taxon>
        <taxon>Tracheophyta</taxon>
        <taxon>Spermatophyta</taxon>
        <taxon>Magnoliopsida</taxon>
        <taxon>eudicotyledons</taxon>
        <taxon>Gunneridae</taxon>
        <taxon>Pentapetalae</taxon>
        <taxon>asterids</taxon>
        <taxon>campanulids</taxon>
        <taxon>Asterales</taxon>
        <taxon>Asteraceae</taxon>
        <taxon>Asteroideae</taxon>
        <taxon>Anthemideae</taxon>
        <taxon>Anthemidinae</taxon>
        <taxon>Tanacetum</taxon>
    </lineage>
</organism>